<protein>
    <submittedName>
        <fullName evidence="2">Uncharacterized protein</fullName>
    </submittedName>
</protein>
<accession>A0A8J5WD63</accession>
<evidence type="ECO:0000313" key="3">
    <source>
        <dbReference type="Proteomes" id="UP000729402"/>
    </source>
</evidence>
<gene>
    <name evidence="2" type="ORF">GUJ93_ZPchr0010g7332</name>
</gene>
<feature type="compositionally biased region" description="Basic and acidic residues" evidence="1">
    <location>
        <begin position="28"/>
        <end position="43"/>
    </location>
</feature>
<dbReference type="PANTHER" id="PTHR33063">
    <property type="entry name" value="OS02G0583500 PROTEIN"/>
    <property type="match status" value="1"/>
</dbReference>
<name>A0A8J5WD63_ZIZPA</name>
<sequence length="75" mass="8196">MRIKNIKEGHDDEQNGITEGGVPPSTQEGRKGKSIGRELEKENQALNSRIPIHVADGKRRPEAPLQAANLASEVK</sequence>
<dbReference type="AlphaFoldDB" id="A0A8J5WD63"/>
<organism evidence="2 3">
    <name type="scientific">Zizania palustris</name>
    <name type="common">Northern wild rice</name>
    <dbReference type="NCBI Taxonomy" id="103762"/>
    <lineage>
        <taxon>Eukaryota</taxon>
        <taxon>Viridiplantae</taxon>
        <taxon>Streptophyta</taxon>
        <taxon>Embryophyta</taxon>
        <taxon>Tracheophyta</taxon>
        <taxon>Spermatophyta</taxon>
        <taxon>Magnoliopsida</taxon>
        <taxon>Liliopsida</taxon>
        <taxon>Poales</taxon>
        <taxon>Poaceae</taxon>
        <taxon>BOP clade</taxon>
        <taxon>Oryzoideae</taxon>
        <taxon>Oryzeae</taxon>
        <taxon>Zizaniinae</taxon>
        <taxon>Zizania</taxon>
    </lineage>
</organism>
<keyword evidence="3" id="KW-1185">Reference proteome</keyword>
<dbReference type="PANTHER" id="PTHR33063:SF16">
    <property type="entry name" value="OS02G0241300 PROTEIN"/>
    <property type="match status" value="1"/>
</dbReference>
<reference evidence="2" key="2">
    <citation type="submission" date="2021-02" db="EMBL/GenBank/DDBJ databases">
        <authorList>
            <person name="Kimball J.A."/>
            <person name="Haas M.W."/>
            <person name="Macchietto M."/>
            <person name="Kono T."/>
            <person name="Duquette J."/>
            <person name="Shao M."/>
        </authorList>
    </citation>
    <scope>NUCLEOTIDE SEQUENCE</scope>
    <source>
        <tissue evidence="2">Fresh leaf tissue</tissue>
    </source>
</reference>
<comment type="caution">
    <text evidence="2">The sequence shown here is derived from an EMBL/GenBank/DDBJ whole genome shotgun (WGS) entry which is preliminary data.</text>
</comment>
<reference evidence="2" key="1">
    <citation type="journal article" date="2021" name="bioRxiv">
        <title>Whole Genome Assembly and Annotation of Northern Wild Rice, Zizania palustris L., Supports a Whole Genome Duplication in the Zizania Genus.</title>
        <authorList>
            <person name="Haas M."/>
            <person name="Kono T."/>
            <person name="Macchietto M."/>
            <person name="Millas R."/>
            <person name="McGilp L."/>
            <person name="Shao M."/>
            <person name="Duquette J."/>
            <person name="Hirsch C.N."/>
            <person name="Kimball J."/>
        </authorList>
    </citation>
    <scope>NUCLEOTIDE SEQUENCE</scope>
    <source>
        <tissue evidence="2">Fresh leaf tissue</tissue>
    </source>
</reference>
<evidence type="ECO:0000313" key="2">
    <source>
        <dbReference type="EMBL" id="KAG8088680.1"/>
    </source>
</evidence>
<feature type="compositionally biased region" description="Basic and acidic residues" evidence="1">
    <location>
        <begin position="1"/>
        <end position="13"/>
    </location>
</feature>
<proteinExistence type="predicted"/>
<feature type="region of interest" description="Disordered" evidence="1">
    <location>
        <begin position="1"/>
        <end position="75"/>
    </location>
</feature>
<dbReference type="EMBL" id="JAAALK010000082">
    <property type="protein sequence ID" value="KAG8088680.1"/>
    <property type="molecule type" value="Genomic_DNA"/>
</dbReference>
<dbReference type="Proteomes" id="UP000729402">
    <property type="component" value="Unassembled WGS sequence"/>
</dbReference>
<dbReference type="OrthoDB" id="695949at2759"/>
<evidence type="ECO:0000256" key="1">
    <source>
        <dbReference type="SAM" id="MobiDB-lite"/>
    </source>
</evidence>